<evidence type="ECO:0000256" key="1">
    <source>
        <dbReference type="SAM" id="Phobius"/>
    </source>
</evidence>
<evidence type="ECO:0000313" key="2">
    <source>
        <dbReference type="EMBL" id="MBO6970327.1"/>
    </source>
</evidence>
<dbReference type="EMBL" id="JAEPLN010000001">
    <property type="protein sequence ID" value="MBO6970327.1"/>
    <property type="molecule type" value="Genomic_DNA"/>
</dbReference>
<reference evidence="2" key="1">
    <citation type="journal article" date="2021" name="Front. Mar. Sci.">
        <title>Genomes of Diverse Isolates of Prochlorococcus High-Light-Adapted Clade II in the Western Pacific Ocean.</title>
        <authorList>
            <person name="Yan W."/>
            <person name="Feng X."/>
            <person name="Zhang W."/>
            <person name="Nawaz M.Z."/>
            <person name="Luo T."/>
            <person name="Zhang R."/>
            <person name="Jiao N."/>
        </authorList>
    </citation>
    <scope>NUCLEOTIDE SEQUENCE</scope>
    <source>
        <strain evidence="2">CUG1433</strain>
    </source>
</reference>
<organism evidence="2 3">
    <name type="scientific">Prochlorococcus marinus CUG1433</name>
    <dbReference type="NCBI Taxonomy" id="2774506"/>
    <lineage>
        <taxon>Bacteria</taxon>
        <taxon>Bacillati</taxon>
        <taxon>Cyanobacteriota</taxon>
        <taxon>Cyanophyceae</taxon>
        <taxon>Synechococcales</taxon>
        <taxon>Prochlorococcaceae</taxon>
        <taxon>Prochlorococcus</taxon>
    </lineage>
</organism>
<gene>
    <name evidence="2" type="ORF">JJ842_00170</name>
</gene>
<evidence type="ECO:0000313" key="3">
    <source>
        <dbReference type="Proteomes" id="UP000668060"/>
    </source>
</evidence>
<protein>
    <submittedName>
        <fullName evidence="2">Uncharacterized protein</fullName>
    </submittedName>
</protein>
<sequence length="65" mass="7631">MNNISDKLVMTIILITILFVFGLIFSVRSPERRVIDSPIMWKDDYSNISILNSNNYKYEGNKIIY</sequence>
<dbReference type="AlphaFoldDB" id="A0A9D9BRT3"/>
<proteinExistence type="predicted"/>
<keyword evidence="1" id="KW-0472">Membrane</keyword>
<keyword evidence="1" id="KW-0812">Transmembrane</keyword>
<keyword evidence="1" id="KW-1133">Transmembrane helix</keyword>
<name>A0A9D9BRT3_PROMR</name>
<accession>A0A9D9BRT3</accession>
<comment type="caution">
    <text evidence="2">The sequence shown here is derived from an EMBL/GenBank/DDBJ whole genome shotgun (WGS) entry which is preliminary data.</text>
</comment>
<dbReference type="Proteomes" id="UP000668060">
    <property type="component" value="Unassembled WGS sequence"/>
</dbReference>
<feature type="transmembrane region" description="Helical" evidence="1">
    <location>
        <begin position="7"/>
        <end position="27"/>
    </location>
</feature>